<proteinExistence type="predicted"/>
<gene>
    <name evidence="2" type="ORF">ACFQ16_23415</name>
</gene>
<sequence>MSGTRLSPRALVIGIDGGGFDVVDPLVERGMLPNIGGVLRRAASAVTETTWPAHTAPGWSTLVTASDPGRHGIYQFFDTQDPDYGATITTADRLGRSSAWDWLAAQGHTLGLVNIPMSHPPRALPGYQVTWPLTRTAHYCHPRTLLGELARGGAPFRSDLATMFRGDLGYLDEAERNVAARARSMSYLLRHHPTDVAMVVFTEVDRVGHHYWHFCDDAHPRYEPAPDGSGWERALTRIYQAVDAAIGELLALVDSDTAVVLVSDHGLGLGRYGFAVHELLEQAGLLRTRPATGASGAASWFTGGGREVDFENTRVYQPVPGSYGLNVNLRGRQRRGAVRESERRAVLDEVADLLRGVAVPGGGRLVREVLPREDAYPGPHVSAAPDLLLVPADESVLVGPELGQGLWHPSAQTGLHRHAGMWAHASPNARPGRLAEPVRLTSVIPTLLTDLGAGWPSTVPGTPVTAALASDVDVPGPRPELERAEEASGPVAPAPTGPAEEDEYTRRRLREMGYV</sequence>
<dbReference type="PANTHER" id="PTHR10151">
    <property type="entry name" value="ECTONUCLEOTIDE PYROPHOSPHATASE/PHOSPHODIESTERASE"/>
    <property type="match status" value="1"/>
</dbReference>
<dbReference type="InterPro" id="IPR017850">
    <property type="entry name" value="Alkaline_phosphatase_core_sf"/>
</dbReference>
<keyword evidence="3" id="KW-1185">Reference proteome</keyword>
<dbReference type="PANTHER" id="PTHR10151:SF120">
    <property type="entry name" value="BIS(5'-ADENOSYL)-TRIPHOSPHATASE"/>
    <property type="match status" value="1"/>
</dbReference>
<name>A0ABW3G1F1_9PSEU</name>
<dbReference type="Gene3D" id="3.40.720.10">
    <property type="entry name" value="Alkaline Phosphatase, subunit A"/>
    <property type="match status" value="1"/>
</dbReference>
<accession>A0ABW3G1F1</accession>
<dbReference type="Pfam" id="PF01663">
    <property type="entry name" value="Phosphodiest"/>
    <property type="match status" value="1"/>
</dbReference>
<dbReference type="SUPFAM" id="SSF53649">
    <property type="entry name" value="Alkaline phosphatase-like"/>
    <property type="match status" value="1"/>
</dbReference>
<protein>
    <submittedName>
        <fullName evidence="2">Alkaline phosphatase family protein</fullName>
    </submittedName>
</protein>
<reference evidence="3" key="1">
    <citation type="journal article" date="2019" name="Int. J. Syst. Evol. Microbiol.">
        <title>The Global Catalogue of Microorganisms (GCM) 10K type strain sequencing project: providing services to taxonomists for standard genome sequencing and annotation.</title>
        <authorList>
            <consortium name="The Broad Institute Genomics Platform"/>
            <consortium name="The Broad Institute Genome Sequencing Center for Infectious Disease"/>
            <person name="Wu L."/>
            <person name="Ma J."/>
        </authorList>
    </citation>
    <scope>NUCLEOTIDE SEQUENCE [LARGE SCALE GENOMIC DNA]</scope>
    <source>
        <strain evidence="3">CCUG 56401</strain>
    </source>
</reference>
<organism evidence="2 3">
    <name type="scientific">Saccharopolyspora rosea</name>
    <dbReference type="NCBI Taxonomy" id="524884"/>
    <lineage>
        <taxon>Bacteria</taxon>
        <taxon>Bacillati</taxon>
        <taxon>Actinomycetota</taxon>
        <taxon>Actinomycetes</taxon>
        <taxon>Pseudonocardiales</taxon>
        <taxon>Pseudonocardiaceae</taxon>
        <taxon>Saccharopolyspora</taxon>
    </lineage>
</organism>
<evidence type="ECO:0000313" key="2">
    <source>
        <dbReference type="EMBL" id="MFD0922706.1"/>
    </source>
</evidence>
<feature type="region of interest" description="Disordered" evidence="1">
    <location>
        <begin position="470"/>
        <end position="515"/>
    </location>
</feature>
<dbReference type="InterPro" id="IPR002591">
    <property type="entry name" value="Phosphodiest/P_Trfase"/>
</dbReference>
<evidence type="ECO:0000256" key="1">
    <source>
        <dbReference type="SAM" id="MobiDB-lite"/>
    </source>
</evidence>
<comment type="caution">
    <text evidence="2">The sequence shown here is derived from an EMBL/GenBank/DDBJ whole genome shotgun (WGS) entry which is preliminary data.</text>
</comment>
<dbReference type="Proteomes" id="UP001597018">
    <property type="component" value="Unassembled WGS sequence"/>
</dbReference>
<dbReference type="RefSeq" id="WP_263247615.1">
    <property type="nucleotide sequence ID" value="NZ_BAABLT010000035.1"/>
</dbReference>
<dbReference type="EMBL" id="JBHTIW010000024">
    <property type="protein sequence ID" value="MFD0922706.1"/>
    <property type="molecule type" value="Genomic_DNA"/>
</dbReference>
<evidence type="ECO:0000313" key="3">
    <source>
        <dbReference type="Proteomes" id="UP001597018"/>
    </source>
</evidence>